<dbReference type="PANTHER" id="PTHR12110">
    <property type="entry name" value="HYDROXYPYRUVATE ISOMERASE"/>
    <property type="match status" value="1"/>
</dbReference>
<keyword evidence="3" id="KW-1185">Reference proteome</keyword>
<dbReference type="PANTHER" id="PTHR12110:SF53">
    <property type="entry name" value="BLR5974 PROTEIN"/>
    <property type="match status" value="1"/>
</dbReference>
<dbReference type="Gene3D" id="3.20.20.150">
    <property type="entry name" value="Divalent-metal-dependent TIM barrel enzymes"/>
    <property type="match status" value="1"/>
</dbReference>
<dbReference type="AlphaFoldDB" id="A0A8J2ZIC3"/>
<proteinExistence type="predicted"/>
<organism evidence="2 3">
    <name type="scientific">Salipiger pallidus</name>
    <dbReference type="NCBI Taxonomy" id="1775170"/>
    <lineage>
        <taxon>Bacteria</taxon>
        <taxon>Pseudomonadati</taxon>
        <taxon>Pseudomonadota</taxon>
        <taxon>Alphaproteobacteria</taxon>
        <taxon>Rhodobacterales</taxon>
        <taxon>Roseobacteraceae</taxon>
        <taxon>Salipiger</taxon>
    </lineage>
</organism>
<evidence type="ECO:0000259" key="1">
    <source>
        <dbReference type="Pfam" id="PF01261"/>
    </source>
</evidence>
<reference evidence="2" key="2">
    <citation type="submission" date="2020-09" db="EMBL/GenBank/DDBJ databases">
        <authorList>
            <person name="Sun Q."/>
            <person name="Zhou Y."/>
        </authorList>
    </citation>
    <scope>NUCLEOTIDE SEQUENCE</scope>
    <source>
        <strain evidence="2">CGMCC 1.15762</strain>
    </source>
</reference>
<gene>
    <name evidence="2" type="ORF">GCM10011415_11690</name>
</gene>
<dbReference type="SUPFAM" id="SSF51658">
    <property type="entry name" value="Xylose isomerase-like"/>
    <property type="match status" value="1"/>
</dbReference>
<keyword evidence="2" id="KW-0413">Isomerase</keyword>
<dbReference type="InterPro" id="IPR050312">
    <property type="entry name" value="IolE/XylAMocC-like"/>
</dbReference>
<reference evidence="2" key="1">
    <citation type="journal article" date="2014" name="Int. J. Syst. Evol. Microbiol.">
        <title>Complete genome sequence of Corynebacterium casei LMG S-19264T (=DSM 44701T), isolated from a smear-ripened cheese.</title>
        <authorList>
            <consortium name="US DOE Joint Genome Institute (JGI-PGF)"/>
            <person name="Walter F."/>
            <person name="Albersmeier A."/>
            <person name="Kalinowski J."/>
            <person name="Ruckert C."/>
        </authorList>
    </citation>
    <scope>NUCLEOTIDE SEQUENCE</scope>
    <source>
        <strain evidence="2">CGMCC 1.15762</strain>
    </source>
</reference>
<feature type="domain" description="Xylose isomerase-like TIM barrel" evidence="1">
    <location>
        <begin position="32"/>
        <end position="262"/>
    </location>
</feature>
<protein>
    <submittedName>
        <fullName evidence="2">Xylose isomerase</fullName>
    </submittedName>
</protein>
<dbReference type="RefSeq" id="WP_188789300.1">
    <property type="nucleotide sequence ID" value="NZ_BMJV01000002.1"/>
</dbReference>
<dbReference type="InterPro" id="IPR013022">
    <property type="entry name" value="Xyl_isomerase-like_TIM-brl"/>
</dbReference>
<dbReference type="Pfam" id="PF01261">
    <property type="entry name" value="AP_endonuc_2"/>
    <property type="match status" value="1"/>
</dbReference>
<sequence length="301" mass="32858">MTSDPIRLGFSAESANGQPQTISESLDLLEARDVDTVEVPLLWMELVLNGRVMPDRLAALQAALKDRRFQWTAHAAIGLNFTCDPAYLPLHMALARAHLHIAGAIGAEHMVLHTGFFATGSSSAQMARLYDQQRESLMTLAAEARETGVILCVENIFSEKGNRITASPSQLAAELRLMDDPNLVACLDVSHAALQCDAMGLDFEAEVAALIPLAKHVHLHDSFGRSGTIPVHTRFEAMGFGTGDLHLPLGWGNLPFDRLLSLGQFPAATIFNVELNKHLWHGLDDTVAEGRRLARMARVAR</sequence>
<comment type="caution">
    <text evidence="2">The sequence shown here is derived from an EMBL/GenBank/DDBJ whole genome shotgun (WGS) entry which is preliminary data.</text>
</comment>
<name>A0A8J2ZIC3_9RHOB</name>
<dbReference type="EMBL" id="BMJV01000002">
    <property type="protein sequence ID" value="GGG66559.1"/>
    <property type="molecule type" value="Genomic_DNA"/>
</dbReference>
<dbReference type="GO" id="GO:0016853">
    <property type="term" value="F:isomerase activity"/>
    <property type="evidence" value="ECO:0007669"/>
    <property type="project" value="UniProtKB-KW"/>
</dbReference>
<accession>A0A8J2ZIC3</accession>
<dbReference type="InterPro" id="IPR036237">
    <property type="entry name" value="Xyl_isomerase-like_sf"/>
</dbReference>
<evidence type="ECO:0000313" key="3">
    <source>
        <dbReference type="Proteomes" id="UP000617145"/>
    </source>
</evidence>
<dbReference type="Proteomes" id="UP000617145">
    <property type="component" value="Unassembled WGS sequence"/>
</dbReference>
<evidence type="ECO:0000313" key="2">
    <source>
        <dbReference type="EMBL" id="GGG66559.1"/>
    </source>
</evidence>